<protein>
    <recommendedName>
        <fullName evidence="4">Ribosomal protein/NADH dehydrogenase domain-containing protein</fullName>
    </recommendedName>
</protein>
<keyword evidence="3" id="KW-1185">Reference proteome</keyword>
<dbReference type="AlphaFoldDB" id="A0AAD4LIQ5"/>
<dbReference type="EMBL" id="JAKELL010000032">
    <property type="protein sequence ID" value="KAH8990094.1"/>
    <property type="molecule type" value="Genomic_DNA"/>
</dbReference>
<gene>
    <name evidence="2" type="ORF">EDB92DRAFT_1946811</name>
</gene>
<feature type="compositionally biased region" description="Low complexity" evidence="1">
    <location>
        <begin position="167"/>
        <end position="176"/>
    </location>
</feature>
<organism evidence="2 3">
    <name type="scientific">Lactarius akahatsu</name>
    <dbReference type="NCBI Taxonomy" id="416441"/>
    <lineage>
        <taxon>Eukaryota</taxon>
        <taxon>Fungi</taxon>
        <taxon>Dikarya</taxon>
        <taxon>Basidiomycota</taxon>
        <taxon>Agaricomycotina</taxon>
        <taxon>Agaricomycetes</taxon>
        <taxon>Russulales</taxon>
        <taxon>Russulaceae</taxon>
        <taxon>Lactarius</taxon>
    </lineage>
</organism>
<evidence type="ECO:0000256" key="1">
    <source>
        <dbReference type="SAM" id="MobiDB-lite"/>
    </source>
</evidence>
<dbReference type="Proteomes" id="UP001201163">
    <property type="component" value="Unassembled WGS sequence"/>
</dbReference>
<comment type="caution">
    <text evidence="2">The sequence shown here is derived from an EMBL/GenBank/DDBJ whole genome shotgun (WGS) entry which is preliminary data.</text>
</comment>
<accession>A0AAD4LIQ5</accession>
<reference evidence="2" key="1">
    <citation type="submission" date="2022-01" db="EMBL/GenBank/DDBJ databases">
        <title>Comparative genomics reveals a dynamic genome evolution in the ectomycorrhizal milk-cap (Lactarius) mushrooms.</title>
        <authorList>
            <consortium name="DOE Joint Genome Institute"/>
            <person name="Lebreton A."/>
            <person name="Tang N."/>
            <person name="Kuo A."/>
            <person name="LaButti K."/>
            <person name="Drula E."/>
            <person name="Barry K."/>
            <person name="Clum A."/>
            <person name="Lipzen A."/>
            <person name="Mousain D."/>
            <person name="Ng V."/>
            <person name="Wang R."/>
            <person name="Wang X."/>
            <person name="Dai Y."/>
            <person name="Henrissat B."/>
            <person name="Grigoriev I.V."/>
            <person name="Guerin-Laguette A."/>
            <person name="Yu F."/>
            <person name="Martin F.M."/>
        </authorList>
    </citation>
    <scope>NUCLEOTIDE SEQUENCE</scope>
    <source>
        <strain evidence="2">QP</strain>
    </source>
</reference>
<sequence>MLKPLPGPSRLSKILQNLNRAPRPTLAGVKSITLTLAQRNDHFGARHFLKEEMPRIRYANPKIDIQVNKLPKAKEEAWKPELVLEFCSSSSFTTFVLLYPKSYNSNVADGRKQDFDIHNKWSSRIFEEIMDSAGGNSWTRWKTERIENGLPIVDGPPQNYVPPTPRPATGAAAVLP</sequence>
<name>A0AAD4LIQ5_9AGAM</name>
<dbReference type="InterPro" id="IPR036249">
    <property type="entry name" value="Thioredoxin-like_sf"/>
</dbReference>
<proteinExistence type="predicted"/>
<evidence type="ECO:0000313" key="2">
    <source>
        <dbReference type="EMBL" id="KAH8990094.1"/>
    </source>
</evidence>
<evidence type="ECO:0008006" key="4">
    <source>
        <dbReference type="Google" id="ProtNLM"/>
    </source>
</evidence>
<feature type="region of interest" description="Disordered" evidence="1">
    <location>
        <begin position="153"/>
        <end position="176"/>
    </location>
</feature>
<dbReference type="SUPFAM" id="SSF52833">
    <property type="entry name" value="Thioredoxin-like"/>
    <property type="match status" value="1"/>
</dbReference>
<evidence type="ECO:0000313" key="3">
    <source>
        <dbReference type="Proteomes" id="UP001201163"/>
    </source>
</evidence>